<sequence>MFSRSVCVRRVVNGVRQFSSSKNLATAYYSSVLPERFYNEEQLQMQRSLKKLIDTQINPFVDEWEAQEQMPSHHIWKLMGDAGFLGVHKPIEYGGMGLSYKYHAAVLEELGSIKAYGVSSSIAVHTDVIVPPVAMYGSDRLKKEFLAPSISGDYVGCVASSEPGAGSDVASIKTKAVRRGDDLIINGQKIWITNGLKADWALLIANTSEGAPHKNKSLICVPLNVPGVTRVKIEKIGLKSADWAQLFFEDVRVPAANILGKEGDGFKQLMIQFQDERLTFPLFLVKSMDDLISETVKFTQERKTFGKSVFDNQVVQFRLGELATEIESLRALVYTAVEMHSEGKDVTRLASMAKLKCGRLVREIADSCLQFYGGMGFASETQVSRAYRDLRATSIAGGTDEINLQILGRILFKKN</sequence>
<dbReference type="InterPro" id="IPR013786">
    <property type="entry name" value="AcylCoA_DH/ox_N"/>
</dbReference>
<comment type="similarity">
    <text evidence="2 6">Belongs to the acyl-CoA dehydrogenase family.</text>
</comment>
<dbReference type="InterPro" id="IPR009075">
    <property type="entry name" value="AcylCo_DH/oxidase_C"/>
</dbReference>
<dbReference type="InterPro" id="IPR006091">
    <property type="entry name" value="Acyl-CoA_Oxase/DH_mid-dom"/>
</dbReference>
<dbReference type="Pfam" id="PF02770">
    <property type="entry name" value="Acyl-CoA_dh_M"/>
    <property type="match status" value="1"/>
</dbReference>
<feature type="domain" description="Acyl-CoA oxidase/dehydrogenase middle" evidence="8">
    <location>
        <begin position="157"/>
        <end position="251"/>
    </location>
</feature>
<dbReference type="GO" id="GO:0050660">
    <property type="term" value="F:flavin adenine dinucleotide binding"/>
    <property type="evidence" value="ECO:0007669"/>
    <property type="project" value="InterPro"/>
</dbReference>
<gene>
    <name evidence="10" type="primary">acdh-6</name>
    <name evidence="10" type="ORF">Bhyg_00919</name>
</gene>
<dbReference type="InterPro" id="IPR050741">
    <property type="entry name" value="Acyl-CoA_dehydrogenase"/>
</dbReference>
<dbReference type="EMBL" id="WJQU01000001">
    <property type="protein sequence ID" value="KAJ6645711.1"/>
    <property type="molecule type" value="Genomic_DNA"/>
</dbReference>
<dbReference type="AlphaFoldDB" id="A0A9Q0N9W6"/>
<evidence type="ECO:0000256" key="3">
    <source>
        <dbReference type="ARBA" id="ARBA00022630"/>
    </source>
</evidence>
<dbReference type="PANTHER" id="PTHR48083">
    <property type="entry name" value="MEDIUM-CHAIN SPECIFIC ACYL-COA DEHYDROGENASE, MITOCHONDRIAL-RELATED"/>
    <property type="match status" value="1"/>
</dbReference>
<dbReference type="InterPro" id="IPR036250">
    <property type="entry name" value="AcylCo_DH-like_C"/>
</dbReference>
<evidence type="ECO:0000259" key="9">
    <source>
        <dbReference type="Pfam" id="PF02771"/>
    </source>
</evidence>
<evidence type="ECO:0000313" key="11">
    <source>
        <dbReference type="Proteomes" id="UP001151699"/>
    </source>
</evidence>
<proteinExistence type="inferred from homology"/>
<evidence type="ECO:0000256" key="1">
    <source>
        <dbReference type="ARBA" id="ARBA00001974"/>
    </source>
</evidence>
<dbReference type="GO" id="GO:0005737">
    <property type="term" value="C:cytoplasm"/>
    <property type="evidence" value="ECO:0007669"/>
    <property type="project" value="TreeGrafter"/>
</dbReference>
<evidence type="ECO:0000259" key="8">
    <source>
        <dbReference type="Pfam" id="PF02770"/>
    </source>
</evidence>
<keyword evidence="3 6" id="KW-0285">Flavoprotein</keyword>
<evidence type="ECO:0000256" key="5">
    <source>
        <dbReference type="ARBA" id="ARBA00023002"/>
    </source>
</evidence>
<feature type="domain" description="Acyl-CoA dehydrogenase/oxidase C-terminal" evidence="7">
    <location>
        <begin position="263"/>
        <end position="411"/>
    </location>
</feature>
<dbReference type="InterPro" id="IPR046373">
    <property type="entry name" value="Acyl-CoA_Oxase/DH_mid-dom_sf"/>
</dbReference>
<comment type="caution">
    <text evidence="10">The sequence shown here is derived from an EMBL/GenBank/DDBJ whole genome shotgun (WGS) entry which is preliminary data.</text>
</comment>
<dbReference type="Pfam" id="PF02771">
    <property type="entry name" value="Acyl-CoA_dh_N"/>
    <property type="match status" value="1"/>
</dbReference>
<dbReference type="FunFam" id="2.40.110.10:FF:000002">
    <property type="entry name" value="Acyl-CoA dehydrogenase fadE12"/>
    <property type="match status" value="1"/>
</dbReference>
<dbReference type="PROSITE" id="PS00073">
    <property type="entry name" value="ACYL_COA_DH_2"/>
    <property type="match status" value="1"/>
</dbReference>
<dbReference type="Pfam" id="PF00441">
    <property type="entry name" value="Acyl-CoA_dh_1"/>
    <property type="match status" value="1"/>
</dbReference>
<evidence type="ECO:0000313" key="10">
    <source>
        <dbReference type="EMBL" id="KAJ6645711.1"/>
    </source>
</evidence>
<name>A0A9Q0N9W6_9DIPT</name>
<dbReference type="SUPFAM" id="SSF47203">
    <property type="entry name" value="Acyl-CoA dehydrogenase C-terminal domain-like"/>
    <property type="match status" value="1"/>
</dbReference>
<dbReference type="PANTHER" id="PTHR48083:SF6">
    <property type="entry name" value="ACYL-COA DEHYDROGENASE 6"/>
    <property type="match status" value="1"/>
</dbReference>
<comment type="cofactor">
    <cofactor evidence="1 6">
        <name>FAD</name>
        <dbReference type="ChEBI" id="CHEBI:57692"/>
    </cofactor>
</comment>
<keyword evidence="5 6" id="KW-0560">Oxidoreductase</keyword>
<evidence type="ECO:0000256" key="6">
    <source>
        <dbReference type="RuleBase" id="RU362125"/>
    </source>
</evidence>
<dbReference type="GO" id="GO:0003995">
    <property type="term" value="F:acyl-CoA dehydrogenase activity"/>
    <property type="evidence" value="ECO:0007669"/>
    <property type="project" value="InterPro"/>
</dbReference>
<dbReference type="Gene3D" id="1.20.140.10">
    <property type="entry name" value="Butyryl-CoA Dehydrogenase, subunit A, domain 3"/>
    <property type="match status" value="1"/>
</dbReference>
<dbReference type="GO" id="GO:0033539">
    <property type="term" value="P:fatty acid beta-oxidation using acyl-CoA dehydrogenase"/>
    <property type="evidence" value="ECO:0007669"/>
    <property type="project" value="TreeGrafter"/>
</dbReference>
<reference evidence="10" key="1">
    <citation type="submission" date="2022-07" db="EMBL/GenBank/DDBJ databases">
        <authorList>
            <person name="Trinca V."/>
            <person name="Uliana J.V.C."/>
            <person name="Torres T.T."/>
            <person name="Ward R.J."/>
            <person name="Monesi N."/>
        </authorList>
    </citation>
    <scope>NUCLEOTIDE SEQUENCE</scope>
    <source>
        <strain evidence="10">HSMRA1968</strain>
        <tissue evidence="10">Whole embryos</tissue>
    </source>
</reference>
<dbReference type="Proteomes" id="UP001151699">
    <property type="component" value="Chromosome A"/>
</dbReference>
<dbReference type="InterPro" id="IPR006089">
    <property type="entry name" value="Acyl-CoA_DH_CS"/>
</dbReference>
<dbReference type="InterPro" id="IPR009100">
    <property type="entry name" value="AcylCoA_DH/oxidase_NM_dom_sf"/>
</dbReference>
<evidence type="ECO:0000259" key="7">
    <source>
        <dbReference type="Pfam" id="PF00441"/>
    </source>
</evidence>
<dbReference type="InterPro" id="IPR037069">
    <property type="entry name" value="AcylCoA_DH/ox_N_sf"/>
</dbReference>
<dbReference type="Gene3D" id="1.10.540.10">
    <property type="entry name" value="Acyl-CoA dehydrogenase/oxidase, N-terminal domain"/>
    <property type="match status" value="1"/>
</dbReference>
<protein>
    <submittedName>
        <fullName evidence="10">Acyl-CoA dehydrogenase 6</fullName>
    </submittedName>
</protein>
<organism evidence="10 11">
    <name type="scientific">Pseudolycoriella hygida</name>
    <dbReference type="NCBI Taxonomy" id="35572"/>
    <lineage>
        <taxon>Eukaryota</taxon>
        <taxon>Metazoa</taxon>
        <taxon>Ecdysozoa</taxon>
        <taxon>Arthropoda</taxon>
        <taxon>Hexapoda</taxon>
        <taxon>Insecta</taxon>
        <taxon>Pterygota</taxon>
        <taxon>Neoptera</taxon>
        <taxon>Endopterygota</taxon>
        <taxon>Diptera</taxon>
        <taxon>Nematocera</taxon>
        <taxon>Sciaroidea</taxon>
        <taxon>Sciaridae</taxon>
        <taxon>Pseudolycoriella</taxon>
    </lineage>
</organism>
<dbReference type="SUPFAM" id="SSF56645">
    <property type="entry name" value="Acyl-CoA dehydrogenase NM domain-like"/>
    <property type="match status" value="1"/>
</dbReference>
<accession>A0A9Q0N9W6</accession>
<dbReference type="OrthoDB" id="10262177at2759"/>
<feature type="domain" description="Acyl-CoA dehydrogenase/oxidase N-terminal" evidence="9">
    <location>
        <begin position="39"/>
        <end position="153"/>
    </location>
</feature>
<keyword evidence="11" id="KW-1185">Reference proteome</keyword>
<keyword evidence="4 6" id="KW-0274">FAD</keyword>
<dbReference type="Gene3D" id="2.40.110.10">
    <property type="entry name" value="Butyryl-CoA Dehydrogenase, subunit A, domain 2"/>
    <property type="match status" value="1"/>
</dbReference>
<evidence type="ECO:0000256" key="2">
    <source>
        <dbReference type="ARBA" id="ARBA00009347"/>
    </source>
</evidence>
<evidence type="ECO:0000256" key="4">
    <source>
        <dbReference type="ARBA" id="ARBA00022827"/>
    </source>
</evidence>